<gene>
    <name evidence="3" type="ORF">BDZ85DRAFT_279138</name>
</gene>
<feature type="domain" description="Hypervirulence associated protein TUDOR" evidence="2">
    <location>
        <begin position="275"/>
        <end position="334"/>
    </location>
</feature>
<name>A0A6A6GJ21_9PEZI</name>
<protein>
    <recommendedName>
        <fullName evidence="2">Hypervirulence associated protein TUDOR domain-containing protein</fullName>
    </recommendedName>
</protein>
<evidence type="ECO:0000313" key="3">
    <source>
        <dbReference type="EMBL" id="KAF2225453.1"/>
    </source>
</evidence>
<dbReference type="EMBL" id="ML992503">
    <property type="protein sequence ID" value="KAF2225453.1"/>
    <property type="molecule type" value="Genomic_DNA"/>
</dbReference>
<dbReference type="InterPro" id="IPR021331">
    <property type="entry name" value="Hva1_TUDOR"/>
</dbReference>
<dbReference type="Proteomes" id="UP000799538">
    <property type="component" value="Unassembled WGS sequence"/>
</dbReference>
<dbReference type="OrthoDB" id="3360421at2759"/>
<evidence type="ECO:0000256" key="1">
    <source>
        <dbReference type="SAM" id="MobiDB-lite"/>
    </source>
</evidence>
<keyword evidence="4" id="KW-1185">Reference proteome</keyword>
<feature type="compositionally biased region" description="Basic and acidic residues" evidence="1">
    <location>
        <begin position="153"/>
        <end position="163"/>
    </location>
</feature>
<accession>A0A6A6GJ21</accession>
<reference evidence="4" key="1">
    <citation type="journal article" date="2020" name="Stud. Mycol.">
        <title>101 Dothideomycetes genomes: A test case for predicting lifestyles and emergence of pathogens.</title>
        <authorList>
            <person name="Haridas S."/>
            <person name="Albert R."/>
            <person name="Binder M."/>
            <person name="Bloem J."/>
            <person name="LaButti K."/>
            <person name="Salamov A."/>
            <person name="Andreopoulos B."/>
            <person name="Baker S."/>
            <person name="Barry K."/>
            <person name="Bills G."/>
            <person name="Bluhm B."/>
            <person name="Cannon C."/>
            <person name="Castanera R."/>
            <person name="Culley D."/>
            <person name="Daum C."/>
            <person name="Ezra D."/>
            <person name="Gonzalez J."/>
            <person name="Henrissat B."/>
            <person name="Kuo A."/>
            <person name="Liang C."/>
            <person name="Lipzen A."/>
            <person name="Lutzoni F."/>
            <person name="Magnuson J."/>
            <person name="Mondo S."/>
            <person name="Nolan M."/>
            <person name="Ohm R."/>
            <person name="Pangilinan J."/>
            <person name="Park H.-J."/>
            <person name="Ramirez L."/>
            <person name="Alfaro M."/>
            <person name="Sun H."/>
            <person name="Tritt A."/>
            <person name="Yoshinaga Y."/>
            <person name="Zwiers L.-H."/>
            <person name="Turgeon B."/>
            <person name="Goodwin S."/>
            <person name="Spatafora J."/>
            <person name="Crous P."/>
            <person name="Grigoriev I."/>
        </authorList>
    </citation>
    <scope>NUCLEOTIDE SEQUENCE [LARGE SCALE GENOMIC DNA]</scope>
    <source>
        <strain evidence="4">CECT 20119</strain>
    </source>
</reference>
<feature type="compositionally biased region" description="Basic and acidic residues" evidence="1">
    <location>
        <begin position="83"/>
        <end position="114"/>
    </location>
</feature>
<feature type="compositionally biased region" description="Basic and acidic residues" evidence="1">
    <location>
        <begin position="1"/>
        <end position="24"/>
    </location>
</feature>
<feature type="compositionally biased region" description="Basic and acidic residues" evidence="1">
    <location>
        <begin position="53"/>
        <end position="76"/>
    </location>
</feature>
<proteinExistence type="predicted"/>
<sequence>MPPKGKYTDPKLRDEVKEELHNSDKGGAPGQWSARKAQMMASEYKKRGGSYTTDKETGQDESGKNLEKWGKEDWQTKEGSGSAKKDDGTEKRYLPKKAWENMTDAEKEATEKAKQKGSKQGKQHVANTSRAKEERKKAGGNAKQDEDEEKDEEKDQNADEGKNKGNQGKKRKAQPTSDKKDDASPEPETKTRRTTRSSTKQQSSSTQDQSSTSESKSNTDKKNGDKTDKNSSGKTDEKSPKESHAVNGKSTYGSKHQSPTAPGTAGSSSRLPSKGQKVTWKAMPGWVEGEVIEVVTAKKKVEGKEVKGSESDPRVVLRSHGPSGKVAVHKAEAVFWD</sequence>
<dbReference type="Pfam" id="PF11160">
    <property type="entry name" value="Hva1_TUDOR"/>
    <property type="match status" value="1"/>
</dbReference>
<evidence type="ECO:0000259" key="2">
    <source>
        <dbReference type="Pfam" id="PF11160"/>
    </source>
</evidence>
<feature type="region of interest" description="Disordered" evidence="1">
    <location>
        <begin position="1"/>
        <end position="278"/>
    </location>
</feature>
<feature type="compositionally biased region" description="Basic and acidic residues" evidence="1">
    <location>
        <begin position="217"/>
        <end position="244"/>
    </location>
</feature>
<dbReference type="AlphaFoldDB" id="A0A6A6GJ21"/>
<feature type="compositionally biased region" description="Basic and acidic residues" evidence="1">
    <location>
        <begin position="177"/>
        <end position="191"/>
    </location>
</feature>
<evidence type="ECO:0000313" key="4">
    <source>
        <dbReference type="Proteomes" id="UP000799538"/>
    </source>
</evidence>
<feature type="compositionally biased region" description="Polar residues" evidence="1">
    <location>
        <begin position="248"/>
        <end position="271"/>
    </location>
</feature>
<feature type="compositionally biased region" description="Low complexity" evidence="1">
    <location>
        <begin position="196"/>
        <end position="216"/>
    </location>
</feature>
<organism evidence="3 4">
    <name type="scientific">Elsinoe ampelina</name>
    <dbReference type="NCBI Taxonomy" id="302913"/>
    <lineage>
        <taxon>Eukaryota</taxon>
        <taxon>Fungi</taxon>
        <taxon>Dikarya</taxon>
        <taxon>Ascomycota</taxon>
        <taxon>Pezizomycotina</taxon>
        <taxon>Dothideomycetes</taxon>
        <taxon>Dothideomycetidae</taxon>
        <taxon>Myriangiales</taxon>
        <taxon>Elsinoaceae</taxon>
        <taxon>Elsinoe</taxon>
    </lineage>
</organism>